<evidence type="ECO:0000313" key="1">
    <source>
        <dbReference type="EMBL" id="KUM46959.1"/>
    </source>
</evidence>
<dbReference type="AlphaFoldDB" id="A0A101LX56"/>
<geneLocation type="mitochondrion" evidence="1"/>
<organism evidence="1">
    <name type="scientific">Picea glauca</name>
    <name type="common">White spruce</name>
    <name type="synonym">Pinus glauca</name>
    <dbReference type="NCBI Taxonomy" id="3330"/>
    <lineage>
        <taxon>Eukaryota</taxon>
        <taxon>Viridiplantae</taxon>
        <taxon>Streptophyta</taxon>
        <taxon>Embryophyta</taxon>
        <taxon>Tracheophyta</taxon>
        <taxon>Spermatophyta</taxon>
        <taxon>Pinopsida</taxon>
        <taxon>Pinidae</taxon>
        <taxon>Conifers I</taxon>
        <taxon>Pinales</taxon>
        <taxon>Pinaceae</taxon>
        <taxon>Picea</taxon>
    </lineage>
</organism>
<proteinExistence type="predicted"/>
<comment type="caution">
    <text evidence="1">The sequence shown here is derived from an EMBL/GenBank/DDBJ whole genome shotgun (WGS) entry which is preliminary data.</text>
</comment>
<keyword evidence="1" id="KW-0496">Mitochondrion</keyword>
<dbReference type="EMBL" id="LKAM01000008">
    <property type="protein sequence ID" value="KUM46959.1"/>
    <property type="molecule type" value="Genomic_DNA"/>
</dbReference>
<accession>A0A101LX56</accession>
<gene>
    <name evidence="1" type="ORF">ABT39_MTgene5963</name>
</gene>
<protein>
    <submittedName>
        <fullName evidence="1">Uncharacterized protein</fullName>
    </submittedName>
</protein>
<name>A0A101LX56_PICGL</name>
<sequence>MGVRDSSGGLGPAPAFQYAFISSGPYKRDKASIALLAAAAQTTLANKQPY</sequence>
<reference evidence="1" key="1">
    <citation type="journal article" date="2015" name="Genome Biol. Evol.">
        <title>Organellar Genomes of White Spruce (Picea glauca): Assembly and Annotation.</title>
        <authorList>
            <person name="Jackman S.D."/>
            <person name="Warren R.L."/>
            <person name="Gibb E.A."/>
            <person name="Vandervalk B.P."/>
            <person name="Mohamadi H."/>
            <person name="Chu J."/>
            <person name="Raymond A."/>
            <person name="Pleasance S."/>
            <person name="Coope R."/>
            <person name="Wildung M.R."/>
            <person name="Ritland C.E."/>
            <person name="Bousquet J."/>
            <person name="Jones S.J."/>
            <person name="Bohlmann J."/>
            <person name="Birol I."/>
        </authorList>
    </citation>
    <scope>NUCLEOTIDE SEQUENCE [LARGE SCALE GENOMIC DNA]</scope>
    <source>
        <tissue evidence="1">Flushing bud</tissue>
    </source>
</reference>